<keyword evidence="2" id="KW-0813">Transport</keyword>
<dbReference type="PANTHER" id="PTHR30586:SF1">
    <property type="entry name" value="NA(+)-TRANSLOCATING NADH-QUINONE REDUCTASE SUBUNIT D"/>
    <property type="match status" value="1"/>
</dbReference>
<dbReference type="GO" id="GO:0012505">
    <property type="term" value="C:endomembrane system"/>
    <property type="evidence" value="ECO:0007669"/>
    <property type="project" value="UniProtKB-SubCell"/>
</dbReference>
<keyword evidence="6 7" id="KW-0472">Membrane</keyword>
<evidence type="ECO:0000256" key="2">
    <source>
        <dbReference type="ARBA" id="ARBA00022448"/>
    </source>
</evidence>
<evidence type="ECO:0000256" key="7">
    <source>
        <dbReference type="SAM" id="Phobius"/>
    </source>
</evidence>
<evidence type="ECO:0000256" key="6">
    <source>
        <dbReference type="ARBA" id="ARBA00023136"/>
    </source>
</evidence>
<evidence type="ECO:0000256" key="1">
    <source>
        <dbReference type="ARBA" id="ARBA00004127"/>
    </source>
</evidence>
<comment type="subcellular location">
    <subcellularLocation>
        <location evidence="1">Endomembrane system</location>
        <topology evidence="1">Multi-pass membrane protein</topology>
    </subcellularLocation>
</comment>
<protein>
    <recommendedName>
        <fullName evidence="9">NADH:ubiquinone reductase (Na(+)-transporting) subunit D</fullName>
    </recommendedName>
</protein>
<reference evidence="8" key="1">
    <citation type="journal article" date="2015" name="Nature">
        <title>Complex archaea that bridge the gap between prokaryotes and eukaryotes.</title>
        <authorList>
            <person name="Spang A."/>
            <person name="Saw J.H."/>
            <person name="Jorgensen S.L."/>
            <person name="Zaremba-Niedzwiedzka K."/>
            <person name="Martijn J."/>
            <person name="Lind A.E."/>
            <person name="van Eijk R."/>
            <person name="Schleper C."/>
            <person name="Guy L."/>
            <person name="Ettema T.J."/>
        </authorList>
    </citation>
    <scope>NUCLEOTIDE SEQUENCE</scope>
</reference>
<comment type="caution">
    <text evidence="8">The sequence shown here is derived from an EMBL/GenBank/DDBJ whole genome shotgun (WGS) entry which is preliminary data.</text>
</comment>
<feature type="non-terminal residue" evidence="8">
    <location>
        <position position="1"/>
    </location>
</feature>
<evidence type="ECO:0000256" key="3">
    <source>
        <dbReference type="ARBA" id="ARBA00022692"/>
    </source>
</evidence>
<dbReference type="GO" id="GO:0005886">
    <property type="term" value="C:plasma membrane"/>
    <property type="evidence" value="ECO:0007669"/>
    <property type="project" value="TreeGrafter"/>
</dbReference>
<evidence type="ECO:0000256" key="5">
    <source>
        <dbReference type="ARBA" id="ARBA00022989"/>
    </source>
</evidence>
<dbReference type="EMBL" id="LAZR01065832">
    <property type="protein sequence ID" value="KKK54761.1"/>
    <property type="molecule type" value="Genomic_DNA"/>
</dbReference>
<dbReference type="AlphaFoldDB" id="A0A0F8Z3U3"/>
<accession>A0A0F8Z3U3</accession>
<keyword evidence="3 7" id="KW-0812">Transmembrane</keyword>
<dbReference type="Pfam" id="PF02508">
    <property type="entry name" value="Rnf-Nqr"/>
    <property type="match status" value="1"/>
</dbReference>
<evidence type="ECO:0000313" key="8">
    <source>
        <dbReference type="EMBL" id="KKK54761.1"/>
    </source>
</evidence>
<gene>
    <name evidence="8" type="ORF">LCGC14_3081470</name>
</gene>
<keyword evidence="5 7" id="KW-1133">Transmembrane helix</keyword>
<evidence type="ECO:0008006" key="9">
    <source>
        <dbReference type="Google" id="ProtNLM"/>
    </source>
</evidence>
<feature type="transmembrane region" description="Helical" evidence="7">
    <location>
        <begin position="71"/>
        <end position="90"/>
    </location>
</feature>
<feature type="transmembrane region" description="Helical" evidence="7">
    <location>
        <begin position="38"/>
        <end position="59"/>
    </location>
</feature>
<dbReference type="PANTHER" id="PTHR30586">
    <property type="entry name" value="ELECTRON TRANSPORT COMPLEX PROTEIN RNFE"/>
    <property type="match status" value="1"/>
</dbReference>
<sequence>PYVGLIITNCIIMGRAEAFYIQNNVRLSILDALANGAGYGYTLISIAIIRELLGFGSLLGIRIMPEGWTNWVVMSMAPGAFFLVGIFIWFTRTLAKQES</sequence>
<evidence type="ECO:0000256" key="4">
    <source>
        <dbReference type="ARBA" id="ARBA00022967"/>
    </source>
</evidence>
<keyword evidence="4" id="KW-1278">Translocase</keyword>
<name>A0A0F8Z3U3_9ZZZZ</name>
<organism evidence="8">
    <name type="scientific">marine sediment metagenome</name>
    <dbReference type="NCBI Taxonomy" id="412755"/>
    <lineage>
        <taxon>unclassified sequences</taxon>
        <taxon>metagenomes</taxon>
        <taxon>ecological metagenomes</taxon>
    </lineage>
</organism>
<dbReference type="InterPro" id="IPR003667">
    <property type="entry name" value="NqrDE/RnfAE"/>
</dbReference>
<proteinExistence type="predicted"/>